<accession>A0A7C8UQH4</accession>
<dbReference type="AlphaFoldDB" id="A0A7C8UQH4"/>
<dbReference type="EMBL" id="WIWS01000018">
    <property type="protein sequence ID" value="KAF3224589.1"/>
    <property type="molecule type" value="Genomic_DNA"/>
</dbReference>
<protein>
    <submittedName>
        <fullName evidence="1">Uncharacterized protein</fullName>
    </submittedName>
</protein>
<name>A0A7C8UQH4_ORBOL</name>
<feature type="non-terminal residue" evidence="1">
    <location>
        <position position="1"/>
    </location>
</feature>
<evidence type="ECO:0000313" key="1">
    <source>
        <dbReference type="EMBL" id="KAF3224589.1"/>
    </source>
</evidence>
<organism evidence="1 2">
    <name type="scientific">Orbilia oligospora</name>
    <name type="common">Nematode-trapping fungus</name>
    <name type="synonym">Arthrobotrys oligospora</name>
    <dbReference type="NCBI Taxonomy" id="2813651"/>
    <lineage>
        <taxon>Eukaryota</taxon>
        <taxon>Fungi</taxon>
        <taxon>Dikarya</taxon>
        <taxon>Ascomycota</taxon>
        <taxon>Pezizomycotina</taxon>
        <taxon>Orbiliomycetes</taxon>
        <taxon>Orbiliales</taxon>
        <taxon>Orbiliaceae</taxon>
        <taxon>Orbilia</taxon>
    </lineage>
</organism>
<proteinExistence type="predicted"/>
<dbReference type="Proteomes" id="UP000472727">
    <property type="component" value="Unassembled WGS sequence"/>
</dbReference>
<sequence>RSTVTNVSVCLQANGYHNHVVAVKTRYSCCWTTHPAPVQTTDPPPPFPPLHLSIHHRPSTYTQTKPTCTKPYTFHPIIISLPTTPLPYHIAVSLVGCQRLLTALSPISKIPVLRSSRPSLLFPSN</sequence>
<comment type="caution">
    <text evidence="1">The sequence shown here is derived from an EMBL/GenBank/DDBJ whole genome shotgun (WGS) entry which is preliminary data.</text>
</comment>
<gene>
    <name evidence="1" type="ORF">TWF106_003558</name>
</gene>
<reference evidence="1 2" key="1">
    <citation type="submission" date="2019-06" db="EMBL/GenBank/DDBJ databases">
        <authorList>
            <person name="Palmer J.M."/>
        </authorList>
    </citation>
    <scope>NUCLEOTIDE SEQUENCE [LARGE SCALE GENOMIC DNA]</scope>
    <source>
        <strain evidence="1 2">TWF106</strain>
    </source>
</reference>
<evidence type="ECO:0000313" key="2">
    <source>
        <dbReference type="Proteomes" id="UP000472727"/>
    </source>
</evidence>